<feature type="domain" description="ABC transporter" evidence="6">
    <location>
        <begin position="8"/>
        <end position="235"/>
    </location>
</feature>
<dbReference type="RefSeq" id="WP_345492184.1">
    <property type="nucleotide sequence ID" value="NZ_BAABHY010000006.1"/>
</dbReference>
<dbReference type="InterPro" id="IPR003593">
    <property type="entry name" value="AAA+_ATPase"/>
</dbReference>
<dbReference type="Proteomes" id="UP001500171">
    <property type="component" value="Unassembled WGS sequence"/>
</dbReference>
<dbReference type="SMART" id="SM00382">
    <property type="entry name" value="AAA"/>
    <property type="match status" value="1"/>
</dbReference>
<evidence type="ECO:0000259" key="6">
    <source>
        <dbReference type="PROSITE" id="PS50893"/>
    </source>
</evidence>
<dbReference type="InterPro" id="IPR017871">
    <property type="entry name" value="ABC_transporter-like_CS"/>
</dbReference>
<evidence type="ECO:0000256" key="5">
    <source>
        <dbReference type="ARBA" id="ARBA00037066"/>
    </source>
</evidence>
<dbReference type="CDD" id="cd03214">
    <property type="entry name" value="ABC_Iron-Siderophores_B12_Hemin"/>
    <property type="match status" value="1"/>
</dbReference>
<keyword evidence="8" id="KW-1185">Reference proteome</keyword>
<gene>
    <name evidence="7" type="ORF">GCM10023211_22010</name>
</gene>
<dbReference type="InterPro" id="IPR003439">
    <property type="entry name" value="ABC_transporter-like_ATP-bd"/>
</dbReference>
<dbReference type="PROSITE" id="PS50893">
    <property type="entry name" value="ABC_TRANSPORTER_2"/>
    <property type="match status" value="1"/>
</dbReference>
<dbReference type="PROSITE" id="PS00211">
    <property type="entry name" value="ABC_TRANSPORTER_1"/>
    <property type="match status" value="1"/>
</dbReference>
<evidence type="ECO:0000256" key="4">
    <source>
        <dbReference type="ARBA" id="ARBA00022967"/>
    </source>
</evidence>
<evidence type="ECO:0000256" key="1">
    <source>
        <dbReference type="ARBA" id="ARBA00022448"/>
    </source>
</evidence>
<comment type="function">
    <text evidence="5">Part of the ABC transporter complex HmuTUV involved in hemin import. Responsible for energy coupling to the transport system.</text>
</comment>
<dbReference type="EMBL" id="BAABHY010000006">
    <property type="protein sequence ID" value="GAA5113623.1"/>
    <property type="molecule type" value="Genomic_DNA"/>
</dbReference>
<evidence type="ECO:0000313" key="7">
    <source>
        <dbReference type="EMBL" id="GAA5113623.1"/>
    </source>
</evidence>
<dbReference type="SUPFAM" id="SSF52540">
    <property type="entry name" value="P-loop containing nucleoside triphosphate hydrolases"/>
    <property type="match status" value="1"/>
</dbReference>
<dbReference type="InterPro" id="IPR027417">
    <property type="entry name" value="P-loop_NTPase"/>
</dbReference>
<accession>A0ABP9NB48</accession>
<dbReference type="Gene3D" id="3.40.50.300">
    <property type="entry name" value="P-loop containing nucleotide triphosphate hydrolases"/>
    <property type="match status" value="1"/>
</dbReference>
<evidence type="ECO:0000313" key="8">
    <source>
        <dbReference type="Proteomes" id="UP001500171"/>
    </source>
</evidence>
<dbReference type="Pfam" id="PF00005">
    <property type="entry name" value="ABC_tran"/>
    <property type="match status" value="1"/>
</dbReference>
<keyword evidence="1" id="KW-0813">Transport</keyword>
<dbReference type="GO" id="GO:0005524">
    <property type="term" value="F:ATP binding"/>
    <property type="evidence" value="ECO:0007669"/>
    <property type="project" value="UniProtKB-KW"/>
</dbReference>
<evidence type="ECO:0000256" key="2">
    <source>
        <dbReference type="ARBA" id="ARBA00022741"/>
    </source>
</evidence>
<evidence type="ECO:0000256" key="3">
    <source>
        <dbReference type="ARBA" id="ARBA00022840"/>
    </source>
</evidence>
<organism evidence="7 8">
    <name type="scientific">Orbus sasakiae</name>
    <dbReference type="NCBI Taxonomy" id="1078475"/>
    <lineage>
        <taxon>Bacteria</taxon>
        <taxon>Pseudomonadati</taxon>
        <taxon>Pseudomonadota</taxon>
        <taxon>Gammaproteobacteria</taxon>
        <taxon>Orbales</taxon>
        <taxon>Orbaceae</taxon>
        <taxon>Orbus</taxon>
    </lineage>
</organism>
<sequence>MERKQTVLSFEGVYLNNKNIKLLNNINFTVNDGDRIAIIGPNGCGKSTLLRTIIRELKHTQGRIYFKQNPIESIPAKERAKQIALLSQIDVPDLRLTLEEYVALGLLPHVVNSKDKHIITQSIQDLGLSKIKHVPLEKLSGGQRQRAALARALSQKPHLLLLDEPTNHLDPLARSELLSLVKKQDTTIIAVLHDLQLAASFANKVLMLNEGHQIIFDSPDKVLQSEIIFPLFGLECYSVAHPKTGKAMKIFDTPIQI</sequence>
<comment type="caution">
    <text evidence="7">The sequence shown here is derived from an EMBL/GenBank/DDBJ whole genome shotgun (WGS) entry which is preliminary data.</text>
</comment>
<keyword evidence="3 7" id="KW-0067">ATP-binding</keyword>
<protein>
    <submittedName>
        <fullName evidence="7">ABC transporter ATP-binding protein</fullName>
    </submittedName>
</protein>
<dbReference type="PANTHER" id="PTHR42794:SF1">
    <property type="entry name" value="HEMIN IMPORT ATP-BINDING PROTEIN HMUV"/>
    <property type="match status" value="1"/>
</dbReference>
<name>A0ABP9NB48_9GAMM</name>
<keyword evidence="4" id="KW-1278">Translocase</keyword>
<reference evidence="8" key="1">
    <citation type="journal article" date="2019" name="Int. J. Syst. Evol. Microbiol.">
        <title>The Global Catalogue of Microorganisms (GCM) 10K type strain sequencing project: providing services to taxonomists for standard genome sequencing and annotation.</title>
        <authorList>
            <consortium name="The Broad Institute Genomics Platform"/>
            <consortium name="The Broad Institute Genome Sequencing Center for Infectious Disease"/>
            <person name="Wu L."/>
            <person name="Ma J."/>
        </authorList>
    </citation>
    <scope>NUCLEOTIDE SEQUENCE [LARGE SCALE GENOMIC DNA]</scope>
    <source>
        <strain evidence="8">JCM 18050</strain>
    </source>
</reference>
<dbReference type="PANTHER" id="PTHR42794">
    <property type="entry name" value="HEMIN IMPORT ATP-BINDING PROTEIN HMUV"/>
    <property type="match status" value="1"/>
</dbReference>
<proteinExistence type="predicted"/>
<keyword evidence="2" id="KW-0547">Nucleotide-binding</keyword>